<evidence type="ECO:0000313" key="2">
    <source>
        <dbReference type="Proteomes" id="UP000828941"/>
    </source>
</evidence>
<evidence type="ECO:0000313" key="1">
    <source>
        <dbReference type="EMBL" id="KAI4317069.1"/>
    </source>
</evidence>
<gene>
    <name evidence="1" type="ORF">L6164_024979</name>
</gene>
<dbReference type="Proteomes" id="UP000828941">
    <property type="component" value="Chromosome 10"/>
</dbReference>
<comment type="caution">
    <text evidence="1">The sequence shown here is derived from an EMBL/GenBank/DDBJ whole genome shotgun (WGS) entry which is preliminary data.</text>
</comment>
<reference evidence="1 2" key="1">
    <citation type="journal article" date="2022" name="DNA Res.">
        <title>Chromosomal-level genome assembly of the orchid tree Bauhinia variegata (Leguminosae; Cercidoideae) supports the allotetraploid origin hypothesis of Bauhinia.</title>
        <authorList>
            <person name="Zhong Y."/>
            <person name="Chen Y."/>
            <person name="Zheng D."/>
            <person name="Pang J."/>
            <person name="Liu Y."/>
            <person name="Luo S."/>
            <person name="Meng S."/>
            <person name="Qian L."/>
            <person name="Wei D."/>
            <person name="Dai S."/>
            <person name="Zhou R."/>
        </authorList>
    </citation>
    <scope>NUCLEOTIDE SEQUENCE [LARGE SCALE GENOMIC DNA]</scope>
    <source>
        <strain evidence="1">BV-YZ2020</strain>
    </source>
</reference>
<keyword evidence="2" id="KW-1185">Reference proteome</keyword>
<name>A0ACB9LYW2_BAUVA</name>
<organism evidence="1 2">
    <name type="scientific">Bauhinia variegata</name>
    <name type="common">Purple orchid tree</name>
    <name type="synonym">Phanera variegata</name>
    <dbReference type="NCBI Taxonomy" id="167791"/>
    <lineage>
        <taxon>Eukaryota</taxon>
        <taxon>Viridiplantae</taxon>
        <taxon>Streptophyta</taxon>
        <taxon>Embryophyta</taxon>
        <taxon>Tracheophyta</taxon>
        <taxon>Spermatophyta</taxon>
        <taxon>Magnoliopsida</taxon>
        <taxon>eudicotyledons</taxon>
        <taxon>Gunneridae</taxon>
        <taxon>Pentapetalae</taxon>
        <taxon>rosids</taxon>
        <taxon>fabids</taxon>
        <taxon>Fabales</taxon>
        <taxon>Fabaceae</taxon>
        <taxon>Cercidoideae</taxon>
        <taxon>Cercideae</taxon>
        <taxon>Bauhiniinae</taxon>
        <taxon>Bauhinia</taxon>
    </lineage>
</organism>
<proteinExistence type="predicted"/>
<dbReference type="EMBL" id="CM039435">
    <property type="protein sequence ID" value="KAI4317069.1"/>
    <property type="molecule type" value="Genomic_DNA"/>
</dbReference>
<sequence length="1171" mass="130412">MRCQSNVNSGEIPVCYTDGNISYKDPSCPAYVQPADVSGWMYVNEHGKMCGPYIQEQLYEGLTTGFLPVELPVYPVINGTLMNPVPLNYLKQFPNHVSTGFSYLGPGISSTTMPMNCTTSSHKDTRAYGQEGSFDHTATIGFNPDSKSVSQSHINHYGCGSNHESLNSEALNNIFSQSAEECCWLYEDGKGMKNGPYSILQLISWHRYGYLQDSSVIYHIENKCSPFTLLSAINGWRTDMSVTMSAAQSNEVGGIVSFLYEVSENISSQLHFGVMKAARRVVLDEIIGNILAEFITEKKYWRHKLESVNHASETCLLDSKTSDVAVDMRKATAFPSETSSSCILDDQASQDISRVSPTSTKSVGSIENFWWSYASVRKVLFDSCMQVMWNAVFYDVLAQYFFTWRKRKLWSIQPKPQPPINGCRDYVGKIESAEALLPRPVCSESEVDCSLHGGLVATQRNHLSQLPSMSSIALKCRNSLEFSGVSCTDQNHKDLSCIVEGVENELHLSAKMSLTGYVQNFVHNEVDKLMNSLEEVRLSEDAVSDIGFSDLQADEISTKEIIPDKFVNSIKVGNLLQEPLCGSQMSNLFSRAFKKLCMHDNDAIDEEKMGDLPPGFEQNSQKIVPRYRCKYQPSSFVRRIPKITEYIATALCRQTLHNEVVEEWKSIFLDAALSHFYVAFCTVNNRRKLDGNEEGKTFNVCKHRLNDPTPGIGRMKEGANDSSSGVSMVIDKYTYYRKKLSRKGLDSQCVAADGSGVSNQSEGKLRKEVSGDADKTAEAKTAAVKPGKPRPIRGQRDASTNSRPFPVIITSNLESGQASLNTTSQKVLKLSHRVQNDVDLVVKPKGEKIKASSGNHVGMKKVVANNGHDGVIQGKSSRHCSRKLLNVTNKVSKQKRKHLMDGPPSSHPAKVLKSANDGVKMGAGRQVTMAKMHAAKSKSFDLYPKSNGCARTSIDGWQWRQWSLNASPADRVRVRGIPSVQSKCVDSDSNFSQWSNGKGLSARTNRVKLRNLLAAAEGADLLKATQLKARKKRLRFQRSKIHDWGLVALEPIEAEDFVIEYIGELIRPQISDIRERQYEKMGIGSSYLFRLDDGYVVDATKRGGIARFINHSCEPNCYTKVISVEGQKKIFIYAKRHIAAGEEITYNYKFPLEEKKIPCNCGSRKCHGSLN</sequence>
<accession>A0ACB9LYW2</accession>
<protein>
    <submittedName>
        <fullName evidence="1">Uncharacterized protein</fullName>
    </submittedName>
</protein>